<dbReference type="RefSeq" id="WP_300988123.1">
    <property type="nucleotide sequence ID" value="NZ_CP129236.1"/>
</dbReference>
<protein>
    <submittedName>
        <fullName evidence="2">Uncharacterized protein</fullName>
    </submittedName>
</protein>
<feature type="compositionally biased region" description="Basic and acidic residues" evidence="1">
    <location>
        <begin position="61"/>
        <end position="80"/>
    </location>
</feature>
<keyword evidence="3" id="KW-1185">Reference proteome</keyword>
<comment type="caution">
    <text evidence="2">The sequence shown here is derived from an EMBL/GenBank/DDBJ whole genome shotgun (WGS) entry which is preliminary data.</text>
</comment>
<evidence type="ECO:0000313" key="3">
    <source>
        <dbReference type="Proteomes" id="UP001172055"/>
    </source>
</evidence>
<feature type="compositionally biased region" description="Polar residues" evidence="1">
    <location>
        <begin position="31"/>
        <end position="40"/>
    </location>
</feature>
<dbReference type="EMBL" id="JAUJWV010000001">
    <property type="protein sequence ID" value="MDN7240436.1"/>
    <property type="molecule type" value="Genomic_DNA"/>
</dbReference>
<feature type="compositionally biased region" description="Basic and acidic residues" evidence="1">
    <location>
        <begin position="44"/>
        <end position="54"/>
    </location>
</feature>
<organism evidence="2 3">
    <name type="scientific">Planococcus shixiaomingii</name>
    <dbReference type="NCBI Taxonomy" id="3058393"/>
    <lineage>
        <taxon>Bacteria</taxon>
        <taxon>Bacillati</taxon>
        <taxon>Bacillota</taxon>
        <taxon>Bacilli</taxon>
        <taxon>Bacillales</taxon>
        <taxon>Caryophanaceae</taxon>
        <taxon>Planococcus</taxon>
    </lineage>
</organism>
<feature type="region of interest" description="Disordered" evidence="1">
    <location>
        <begin position="22"/>
        <end position="130"/>
    </location>
</feature>
<name>A0ABT8MXR8_9BACL</name>
<feature type="compositionally biased region" description="Polar residues" evidence="1">
    <location>
        <begin position="84"/>
        <end position="94"/>
    </location>
</feature>
<gene>
    <name evidence="2" type="ORF">QWY14_01480</name>
</gene>
<accession>A0ABT8MXR8</accession>
<reference evidence="2 3" key="1">
    <citation type="submission" date="2023-06" db="EMBL/GenBank/DDBJ databases">
        <title>Novel species in genus Planococcus.</title>
        <authorList>
            <person name="Ning S."/>
        </authorList>
    </citation>
    <scope>NUCLEOTIDE SEQUENCE [LARGE SCALE GENOMIC DNA]</scope>
    <source>
        <strain evidence="2 3">N028</strain>
    </source>
</reference>
<evidence type="ECO:0000313" key="2">
    <source>
        <dbReference type="EMBL" id="MDN7240436.1"/>
    </source>
</evidence>
<sequence>MNVEGLIIGFIIMALGALFSQKKTADEPGKPSNSPQATRQRTMKRAEDYAKEIYGEFQTQMKDHPERTKQVARKVQETVERSPFAQQVQETVESSPYLKPEREVPAKKSTGRLNSNASAQGNALKSRSTAATMFPLEKEDLKKSIILSEILLPPKSKR</sequence>
<dbReference type="Proteomes" id="UP001172055">
    <property type="component" value="Unassembled WGS sequence"/>
</dbReference>
<evidence type="ECO:0000256" key="1">
    <source>
        <dbReference type="SAM" id="MobiDB-lite"/>
    </source>
</evidence>
<proteinExistence type="predicted"/>
<feature type="compositionally biased region" description="Polar residues" evidence="1">
    <location>
        <begin position="111"/>
        <end position="130"/>
    </location>
</feature>